<dbReference type="EMBL" id="LUFC02000448">
    <property type="protein sequence ID" value="KAF4497227.1"/>
    <property type="molecule type" value="Genomic_DNA"/>
</dbReference>
<evidence type="ECO:0000313" key="3">
    <source>
        <dbReference type="EMBL" id="KAF4497227.1"/>
    </source>
</evidence>
<organism evidence="3 4">
    <name type="scientific">Fusarium agapanthi</name>
    <dbReference type="NCBI Taxonomy" id="1803897"/>
    <lineage>
        <taxon>Eukaryota</taxon>
        <taxon>Fungi</taxon>
        <taxon>Dikarya</taxon>
        <taxon>Ascomycota</taxon>
        <taxon>Pezizomycotina</taxon>
        <taxon>Sordariomycetes</taxon>
        <taxon>Hypocreomycetidae</taxon>
        <taxon>Hypocreales</taxon>
        <taxon>Nectriaceae</taxon>
        <taxon>Fusarium</taxon>
        <taxon>Fusarium fujikuroi species complex</taxon>
    </lineage>
</organism>
<evidence type="ECO:0000256" key="2">
    <source>
        <dbReference type="SAM" id="MobiDB-lite"/>
    </source>
</evidence>
<reference evidence="3" key="1">
    <citation type="submission" date="2020-01" db="EMBL/GenBank/DDBJ databases">
        <title>Identification and distribution of gene clusters putatively required for synthesis of sphingolipid metabolism inhibitors in phylogenetically diverse species of the filamentous fungus Fusarium.</title>
        <authorList>
            <person name="Kim H.-S."/>
            <person name="Busman M."/>
            <person name="Brown D.W."/>
            <person name="Divon H."/>
            <person name="Uhlig S."/>
            <person name="Proctor R.H."/>
        </authorList>
    </citation>
    <scope>NUCLEOTIDE SEQUENCE</scope>
    <source>
        <strain evidence="3">NRRL 31653</strain>
    </source>
</reference>
<proteinExistence type="predicted"/>
<feature type="coiled-coil region" evidence="1">
    <location>
        <begin position="208"/>
        <end position="235"/>
    </location>
</feature>
<sequence>MMQTKNPLNTTRKGEYGFLRPQGLENKVSWSDFTALYHRVNTLPASGSSSCATSESDGACSVSSPSDTSRSETSVANVLPVKAPGLHVYVPIRTRIQDIMEHACFSFAQEAMPNILEETKWSCPEAGELNTWTYHFKKHWEVLQQLNRCQGSGLVLTSFLYSAKQIRNLAVHRQPITVDHPFMLMNHAINFCICLDVPKALDTIRKIRTSAETQIQKLEDCKKNLEQGLSTASRETSMTRLELWACEQQEMQEACDKFEKKRRAIFKKVENLLLSKEVACFTLEDDEDEDEDDDDEE</sequence>
<comment type="caution">
    <text evidence="3">The sequence shown here is derived from an EMBL/GenBank/DDBJ whole genome shotgun (WGS) entry which is preliminary data.</text>
</comment>
<dbReference type="Proteomes" id="UP000737391">
    <property type="component" value="Unassembled WGS sequence"/>
</dbReference>
<evidence type="ECO:0000313" key="4">
    <source>
        <dbReference type="Proteomes" id="UP000737391"/>
    </source>
</evidence>
<protein>
    <submittedName>
        <fullName evidence="3">Ubiquinol-cytochrome-c reductase cytochrome c1</fullName>
    </submittedName>
</protein>
<dbReference type="OrthoDB" id="5324651at2759"/>
<keyword evidence="1" id="KW-0175">Coiled coil</keyword>
<evidence type="ECO:0000256" key="1">
    <source>
        <dbReference type="SAM" id="Coils"/>
    </source>
</evidence>
<feature type="region of interest" description="Disordered" evidence="2">
    <location>
        <begin position="47"/>
        <end position="75"/>
    </location>
</feature>
<accession>A0A9P5EDT5</accession>
<gene>
    <name evidence="3" type="ORF">FAGAP_6578</name>
</gene>
<name>A0A9P5EDT5_9HYPO</name>
<dbReference type="AlphaFoldDB" id="A0A9P5EDT5"/>
<keyword evidence="4" id="KW-1185">Reference proteome</keyword>